<feature type="region of interest" description="Disordered" evidence="1">
    <location>
        <begin position="1"/>
        <end position="76"/>
    </location>
</feature>
<feature type="compositionally biased region" description="Pro residues" evidence="1">
    <location>
        <begin position="44"/>
        <end position="57"/>
    </location>
</feature>
<dbReference type="eggNOG" id="ENOG502QSCG">
    <property type="taxonomic scope" value="Eukaryota"/>
</dbReference>
<keyword evidence="3" id="KW-1185">Reference proteome</keyword>
<dbReference type="InterPro" id="IPR006460">
    <property type="entry name" value="MIZ1-like_pln"/>
</dbReference>
<name>A0A0D9X4U9_9ORYZ</name>
<accession>A0A0D9X4U9</accession>
<dbReference type="NCBIfam" id="TIGR01570">
    <property type="entry name" value="A_thal_3588"/>
    <property type="match status" value="1"/>
</dbReference>
<evidence type="ECO:0000313" key="2">
    <source>
        <dbReference type="EnsemblPlants" id="LPERR08G04190.1"/>
    </source>
</evidence>
<evidence type="ECO:0000256" key="1">
    <source>
        <dbReference type="SAM" id="MobiDB-lite"/>
    </source>
</evidence>
<reference evidence="2 3" key="1">
    <citation type="submission" date="2012-08" db="EMBL/GenBank/DDBJ databases">
        <title>Oryza genome evolution.</title>
        <authorList>
            <person name="Wing R.A."/>
        </authorList>
    </citation>
    <scope>NUCLEOTIDE SEQUENCE</scope>
</reference>
<dbReference type="AlphaFoldDB" id="A0A0D9X4U9"/>
<reference evidence="3" key="2">
    <citation type="submission" date="2013-12" db="EMBL/GenBank/DDBJ databases">
        <authorList>
            <person name="Yu Y."/>
            <person name="Lee S."/>
            <person name="de Baynast K."/>
            <person name="Wissotski M."/>
            <person name="Liu L."/>
            <person name="Talag J."/>
            <person name="Goicoechea J."/>
            <person name="Angelova A."/>
            <person name="Jetty R."/>
            <person name="Kudrna D."/>
            <person name="Golser W."/>
            <person name="Rivera L."/>
            <person name="Zhang J."/>
            <person name="Wing R."/>
        </authorList>
    </citation>
    <scope>NUCLEOTIDE SEQUENCE</scope>
</reference>
<evidence type="ECO:0000313" key="3">
    <source>
        <dbReference type="Proteomes" id="UP000032180"/>
    </source>
</evidence>
<dbReference type="Gramene" id="LPERR08G04190.1">
    <property type="protein sequence ID" value="LPERR08G04190.1"/>
    <property type="gene ID" value="LPERR08G04190"/>
</dbReference>
<evidence type="ECO:0008006" key="4">
    <source>
        <dbReference type="Google" id="ProtNLM"/>
    </source>
</evidence>
<dbReference type="STRING" id="77586.A0A0D9X4U9"/>
<feature type="compositionally biased region" description="Low complexity" evidence="1">
    <location>
        <begin position="17"/>
        <end position="34"/>
    </location>
</feature>
<dbReference type="PANTHER" id="PTHR31696:SF4">
    <property type="entry name" value="OS08G0171800 PROTEIN"/>
    <property type="match status" value="1"/>
</dbReference>
<feature type="compositionally biased region" description="Low complexity" evidence="1">
    <location>
        <begin position="65"/>
        <end position="76"/>
    </location>
</feature>
<dbReference type="GO" id="GO:0010274">
    <property type="term" value="P:hydrotropism"/>
    <property type="evidence" value="ECO:0007669"/>
    <property type="project" value="InterPro"/>
</dbReference>
<organism evidence="2 3">
    <name type="scientific">Leersia perrieri</name>
    <dbReference type="NCBI Taxonomy" id="77586"/>
    <lineage>
        <taxon>Eukaryota</taxon>
        <taxon>Viridiplantae</taxon>
        <taxon>Streptophyta</taxon>
        <taxon>Embryophyta</taxon>
        <taxon>Tracheophyta</taxon>
        <taxon>Spermatophyta</taxon>
        <taxon>Magnoliopsida</taxon>
        <taxon>Liliopsida</taxon>
        <taxon>Poales</taxon>
        <taxon>Poaceae</taxon>
        <taxon>BOP clade</taxon>
        <taxon>Oryzoideae</taxon>
        <taxon>Oryzeae</taxon>
        <taxon>Oryzinae</taxon>
        <taxon>Leersia</taxon>
    </lineage>
</organism>
<dbReference type="Proteomes" id="UP000032180">
    <property type="component" value="Chromosome 8"/>
</dbReference>
<dbReference type="PANTHER" id="PTHR31696">
    <property type="entry name" value="PROTEIN MIZU-KUSSEI 1"/>
    <property type="match status" value="1"/>
</dbReference>
<protein>
    <recommendedName>
        <fullName evidence="4">Protein MIZU-KUSSEI 1</fullName>
    </recommendedName>
</protein>
<dbReference type="Pfam" id="PF04759">
    <property type="entry name" value="DUF617"/>
    <property type="match status" value="1"/>
</dbReference>
<sequence length="286" mass="30586">MGFAPHPVVPNTGGGAAATEQTTTSSSSPASLTSLDANHHRRPQPQPPGSTLEPPPSSRKHRSSAARYTSSSRPARLFQKLRHSLPVLTLMITPRCGRLPSPANSPTPAASRPVRRLTGTLFGRRKGRVALALQETPRCLPYLVVELALQTHSLLRELSNPAGARIVLETERSKNRSPAAARLVMEEAAWTMFCNGRKTGYAVRREASGEDLAVMETLRPVSMGAGVIPSSPAAAAAPGKEEDEVAYMRGCFDHFVGSRDSESLYMIAPQGGGSTGPELAVFFVRL</sequence>
<reference evidence="2" key="3">
    <citation type="submission" date="2015-04" db="UniProtKB">
        <authorList>
            <consortium name="EnsemblPlants"/>
        </authorList>
    </citation>
    <scope>IDENTIFICATION</scope>
</reference>
<proteinExistence type="predicted"/>
<dbReference type="EnsemblPlants" id="LPERR08G04190.1">
    <property type="protein sequence ID" value="LPERR08G04190.1"/>
    <property type="gene ID" value="LPERR08G04190"/>
</dbReference>
<dbReference type="HOGENOM" id="CLU_057026_1_0_1"/>